<keyword evidence="7" id="KW-1185">Reference proteome</keyword>
<dbReference type="Proteomes" id="UP000694240">
    <property type="component" value="Chromosome 3"/>
</dbReference>
<keyword evidence="3" id="KW-0863">Zinc-finger</keyword>
<keyword evidence="4" id="KW-0862">Zinc</keyword>
<proteinExistence type="predicted"/>
<evidence type="ECO:0000256" key="1">
    <source>
        <dbReference type="ARBA" id="ARBA00022723"/>
    </source>
</evidence>
<evidence type="ECO:0000256" key="3">
    <source>
        <dbReference type="ARBA" id="ARBA00022771"/>
    </source>
</evidence>
<dbReference type="AlphaFoldDB" id="A0A8T2ETZ2"/>
<feature type="domain" description="Zinc finger PHD-type" evidence="5">
    <location>
        <begin position="253"/>
        <end position="312"/>
    </location>
</feature>
<dbReference type="PANTHER" id="PTHR32410">
    <property type="entry name" value="CYSTEINE/HISTIDINE-RICH C1 DOMAIN FAMILY PROTEIN"/>
    <property type="match status" value="1"/>
</dbReference>
<dbReference type="InterPro" id="IPR054483">
    <property type="entry name" value="DC1-like_CT"/>
</dbReference>
<keyword evidence="1" id="KW-0479">Metal-binding</keyword>
<dbReference type="GO" id="GO:0008270">
    <property type="term" value="F:zinc ion binding"/>
    <property type="evidence" value="ECO:0007669"/>
    <property type="project" value="UniProtKB-KW"/>
</dbReference>
<organism evidence="6 7">
    <name type="scientific">Arabidopsis thaliana x Arabidopsis arenosa</name>
    <dbReference type="NCBI Taxonomy" id="1240361"/>
    <lineage>
        <taxon>Eukaryota</taxon>
        <taxon>Viridiplantae</taxon>
        <taxon>Streptophyta</taxon>
        <taxon>Embryophyta</taxon>
        <taxon>Tracheophyta</taxon>
        <taxon>Spermatophyta</taxon>
        <taxon>Magnoliopsida</taxon>
        <taxon>eudicotyledons</taxon>
        <taxon>Gunneridae</taxon>
        <taxon>Pentapetalae</taxon>
        <taxon>rosids</taxon>
        <taxon>malvids</taxon>
        <taxon>Brassicales</taxon>
        <taxon>Brassicaceae</taxon>
        <taxon>Camelineae</taxon>
        <taxon>Arabidopsis</taxon>
    </lineage>
</organism>
<feature type="domain" description="Zinc finger PHD-type" evidence="5">
    <location>
        <begin position="560"/>
        <end position="622"/>
    </location>
</feature>
<reference evidence="6 7" key="1">
    <citation type="submission" date="2020-12" db="EMBL/GenBank/DDBJ databases">
        <title>Concerted genomic and epigenomic changes stabilize Arabidopsis allopolyploids.</title>
        <authorList>
            <person name="Chen Z."/>
        </authorList>
    </citation>
    <scope>NUCLEOTIDE SEQUENCE [LARGE SCALE GENOMIC DNA]</scope>
    <source>
        <strain evidence="6">Allo738</strain>
        <tissue evidence="6">Leaf</tissue>
    </source>
</reference>
<dbReference type="Pfam" id="PF22926">
    <property type="entry name" value="C1-like_CT"/>
    <property type="match status" value="1"/>
</dbReference>
<feature type="non-terminal residue" evidence="6">
    <location>
        <position position="1"/>
    </location>
</feature>
<evidence type="ECO:0000256" key="2">
    <source>
        <dbReference type="ARBA" id="ARBA00022737"/>
    </source>
</evidence>
<protein>
    <submittedName>
        <fullName evidence="6">Zinc finger PHD-type</fullName>
    </submittedName>
</protein>
<accession>A0A8T2ETZ2</accession>
<keyword evidence="2" id="KW-0677">Repeat</keyword>
<dbReference type="Pfam" id="PF03107">
    <property type="entry name" value="C1_2"/>
    <property type="match status" value="7"/>
</dbReference>
<evidence type="ECO:0000313" key="6">
    <source>
        <dbReference type="EMBL" id="KAG7627437.1"/>
    </source>
</evidence>
<sequence length="693" mass="79003">MSFKITGHAHRVSLVKNHDGLECDACDQSYGDAYSCGECKFTVHKKCTFLFEVVPEIFEHPSHVGHCLKLLTTGAPDHTVPKCHLCGKNTKRLLYHCSDCKLNVDIDCFIDLICSNVDHKMPWHHHPLFMDNFATNMTCDVCYDNHVDGYICLCCRLFVGWVCAHNVIDSPEITHPCHAKHPLKLLTEGAPAYTDPKCHLCGEDTGKFIYHCDICKFNLDLVCAKTKPPPVALSNLKVHEHTLNLMPRLISFVCDACGTKGDRAPYVCHQCDFMIHQKCAHLPRVINVNRHDHRVSFKYPLGLGEWRCGVCFEEIDWSCGAYSCSLCPQYAIHSLCATRKDVWDGKELDGVPEEVEDIEPFKRNDNNTITHFAHKHNLMSLSKDGEESSLCGACVRPISSYTFYNCSKSDCSFILHEKCANMSKKIRHFLSPEPLTLCFQSAINDDHTCRACHQVIFGGFFYSMKTIDANFDIQCSSITLPFIHGSHDHPLLYIKEEEVNDKTCMSCDSDRAAVFLGCIKCNYFLDFRCATMPPTVMLPRYDDHPLTLCYGEVNASGRYWCHICERRINPKNWFYTCYDCGVTLHTLCVLGDIRNAKEGGTAGQFELLPNNRSTRPFCNYCHSRCPGSFIIKIYYLTQVYCSFYCASYDNQVLRMHFKAGDKCPPWKICELELIVVIHDDYLSTYILHYLTTI</sequence>
<dbReference type="InterPro" id="IPR001965">
    <property type="entry name" value="Znf_PHD"/>
</dbReference>
<comment type="caution">
    <text evidence="6">The sequence shown here is derived from an EMBL/GenBank/DDBJ whole genome shotgun (WGS) entry which is preliminary data.</text>
</comment>
<dbReference type="PANTHER" id="PTHR32410:SF154">
    <property type="entry name" value="CHP-RICH ZINC FINGER PROTEIN-LIKE-RELATED"/>
    <property type="match status" value="1"/>
</dbReference>
<evidence type="ECO:0000313" key="7">
    <source>
        <dbReference type="Proteomes" id="UP000694240"/>
    </source>
</evidence>
<evidence type="ECO:0000259" key="5">
    <source>
        <dbReference type="SMART" id="SM00249"/>
    </source>
</evidence>
<dbReference type="InterPro" id="IPR004146">
    <property type="entry name" value="DC1"/>
</dbReference>
<dbReference type="InterPro" id="IPR053192">
    <property type="entry name" value="Vacuole_Formation_Reg"/>
</dbReference>
<dbReference type="EMBL" id="JAEFBK010000003">
    <property type="protein sequence ID" value="KAG7627437.1"/>
    <property type="molecule type" value="Genomic_DNA"/>
</dbReference>
<gene>
    <name evidence="6" type="ORF">ISN45_At03g037760</name>
</gene>
<dbReference type="SMART" id="SM00249">
    <property type="entry name" value="PHD"/>
    <property type="match status" value="2"/>
</dbReference>
<name>A0A8T2ETZ2_9BRAS</name>
<evidence type="ECO:0000256" key="4">
    <source>
        <dbReference type="ARBA" id="ARBA00022833"/>
    </source>
</evidence>